<evidence type="ECO:0000313" key="9">
    <source>
        <dbReference type="Proteomes" id="UP001417504"/>
    </source>
</evidence>
<accession>A0AAP0KJF7</accession>
<dbReference type="SUPFAM" id="SSF51445">
    <property type="entry name" value="(Trans)glycosidases"/>
    <property type="match status" value="1"/>
</dbReference>
<comment type="caution">
    <text evidence="8">The sequence shown here is derived from an EMBL/GenBank/DDBJ whole genome shotgun (WGS) entry which is preliminary data.</text>
</comment>
<dbReference type="InterPro" id="IPR000490">
    <property type="entry name" value="Glyco_hydro_17"/>
</dbReference>
<proteinExistence type="inferred from homology"/>
<dbReference type="Pfam" id="PF00332">
    <property type="entry name" value="Glyco_hydro_17"/>
    <property type="match status" value="1"/>
</dbReference>
<keyword evidence="5" id="KW-0378">Hydrolase</keyword>
<dbReference type="Proteomes" id="UP001417504">
    <property type="component" value="Unassembled WGS sequence"/>
</dbReference>
<dbReference type="InterPro" id="IPR017853">
    <property type="entry name" value="GH"/>
</dbReference>
<comment type="catalytic activity">
    <reaction evidence="1">
        <text>Hydrolysis of (1-&gt;3)-beta-D-glucosidic linkages in (1-&gt;3)-beta-D-glucans.</text>
        <dbReference type="EC" id="3.2.1.39"/>
    </reaction>
</comment>
<organism evidence="8 9">
    <name type="scientific">Stephania japonica</name>
    <dbReference type="NCBI Taxonomy" id="461633"/>
    <lineage>
        <taxon>Eukaryota</taxon>
        <taxon>Viridiplantae</taxon>
        <taxon>Streptophyta</taxon>
        <taxon>Embryophyta</taxon>
        <taxon>Tracheophyta</taxon>
        <taxon>Spermatophyta</taxon>
        <taxon>Magnoliopsida</taxon>
        <taxon>Ranunculales</taxon>
        <taxon>Menispermaceae</taxon>
        <taxon>Menispermoideae</taxon>
        <taxon>Cissampelideae</taxon>
        <taxon>Stephania</taxon>
    </lineage>
</organism>
<evidence type="ECO:0000256" key="6">
    <source>
        <dbReference type="ARBA" id="ARBA00023295"/>
    </source>
</evidence>
<dbReference type="GO" id="GO:0005975">
    <property type="term" value="P:carbohydrate metabolic process"/>
    <property type="evidence" value="ECO:0007669"/>
    <property type="project" value="InterPro"/>
</dbReference>
<comment type="similarity">
    <text evidence="2 7">Belongs to the glycosyl hydrolase 17 family.</text>
</comment>
<evidence type="ECO:0000256" key="1">
    <source>
        <dbReference type="ARBA" id="ARBA00000382"/>
    </source>
</evidence>
<dbReference type="AlphaFoldDB" id="A0AAP0KJF7"/>
<protein>
    <recommendedName>
        <fullName evidence="3">glucan endo-1,3-beta-D-glucosidase</fullName>
        <ecNumber evidence="3">3.2.1.39</ecNumber>
    </recommendedName>
</protein>
<dbReference type="GO" id="GO:0042973">
    <property type="term" value="F:glucan endo-1,3-beta-D-glucosidase activity"/>
    <property type="evidence" value="ECO:0007669"/>
    <property type="project" value="UniProtKB-EC"/>
</dbReference>
<keyword evidence="9" id="KW-1185">Reference proteome</keyword>
<dbReference type="InterPro" id="IPR044965">
    <property type="entry name" value="Glyco_hydro_17_plant"/>
</dbReference>
<evidence type="ECO:0000256" key="3">
    <source>
        <dbReference type="ARBA" id="ARBA00012780"/>
    </source>
</evidence>
<keyword evidence="6" id="KW-0326">Glycosidase</keyword>
<name>A0AAP0KJF7_9MAGN</name>
<dbReference type="PANTHER" id="PTHR32227">
    <property type="entry name" value="GLUCAN ENDO-1,3-BETA-GLUCOSIDASE BG1-RELATED-RELATED"/>
    <property type="match status" value="1"/>
</dbReference>
<sequence length="429" mass="46626">MQRGAADFTVGGPTVRVTRDYLIKLRTLSTVGTDKVGAARYSSSSIVRIEALSVGINYGQIANNLPSPTRVAFLLQSLNINRVKLYDADPNVLQAFSNTNVEFIVSAGDILSLSDPAKAQAWVKQHIQPFIPQTKISCIIVGNEILAPGADGQLMSSLLPAMQNMHSALVSMGLDKRINVTTSHSLTILANSFPPSSGAFRPDLAQYIQPILNFHSQVNSPVLINAYPYFAYKGSPNDVSLDYVLLQPNQGSVDPNTNLNYDNMLFAQIDAVYSAMKALGHSDIEVKISETGWPSKGDSDEPGATPENAEIYNGNLLHRVELKQGTPMKPSVPIDIFVFALFNENMKPGPTSERNYGLLYPNGKPVYNIGLIRATLPEMTISASTINADIELILVLLLCLLNSAGDECLCLFDLCHGITDPCLRNDIIE</sequence>
<evidence type="ECO:0000256" key="2">
    <source>
        <dbReference type="ARBA" id="ARBA00008773"/>
    </source>
</evidence>
<dbReference type="EC" id="3.2.1.39" evidence="3"/>
<reference evidence="8 9" key="1">
    <citation type="submission" date="2024-01" db="EMBL/GenBank/DDBJ databases">
        <title>Genome assemblies of Stephania.</title>
        <authorList>
            <person name="Yang L."/>
        </authorList>
    </citation>
    <scope>NUCLEOTIDE SEQUENCE [LARGE SCALE GENOMIC DNA]</scope>
    <source>
        <strain evidence="8">QJT</strain>
        <tissue evidence="8">Leaf</tissue>
    </source>
</reference>
<dbReference type="Gene3D" id="3.20.20.80">
    <property type="entry name" value="Glycosidases"/>
    <property type="match status" value="1"/>
</dbReference>
<gene>
    <name evidence="8" type="ORF">Sjap_001153</name>
</gene>
<dbReference type="FunFam" id="3.20.20.80:FF:000005">
    <property type="entry name" value="Glucan endo-1,3-beta-glucosidase 14"/>
    <property type="match status" value="1"/>
</dbReference>
<dbReference type="EMBL" id="JBBNAE010000001">
    <property type="protein sequence ID" value="KAK9153673.1"/>
    <property type="molecule type" value="Genomic_DNA"/>
</dbReference>
<evidence type="ECO:0000256" key="5">
    <source>
        <dbReference type="ARBA" id="ARBA00022801"/>
    </source>
</evidence>
<evidence type="ECO:0000313" key="8">
    <source>
        <dbReference type="EMBL" id="KAK9153673.1"/>
    </source>
</evidence>
<evidence type="ECO:0000256" key="7">
    <source>
        <dbReference type="RuleBase" id="RU004335"/>
    </source>
</evidence>
<evidence type="ECO:0000256" key="4">
    <source>
        <dbReference type="ARBA" id="ARBA00022729"/>
    </source>
</evidence>
<keyword evidence="4" id="KW-0732">Signal</keyword>